<keyword evidence="7" id="KW-0521">NADP</keyword>
<dbReference type="InterPro" id="IPR023753">
    <property type="entry name" value="FAD/NAD-binding_dom"/>
</dbReference>
<evidence type="ECO:0000256" key="2">
    <source>
        <dbReference type="ARBA" id="ARBA00022827"/>
    </source>
</evidence>
<dbReference type="Proteomes" id="UP000034213">
    <property type="component" value="Unassembled WGS sequence"/>
</dbReference>
<sequence length="315" mass="34209">MSEANKLVIIGSGPAGYTAGIYAGRAGLNPLLFAGEKSGGQLIYTTMMENWPGADEGILGTELMMKMREQAIKFETKIIDKKAIRVDFSKRPFKIFTPEVKDAYTSGVYAAGAIIAATGAENIKLNIPGEERLLGRGVATCAVCDAPFYKDKKTVVVGGGDAACEDALSLTKFAQQVYLIVRRDQLRASKIMAERVKNNPKIKILWQTQIKEILGREKVETVKLDNGKELKTDGVFLAIGHKPATEIFKNQIELDEKGYILTGKNKDYPTMTSVEGVFAAGDAVDYRYKQAVTAAGMGCMAALDAEKYLENKGGV</sequence>
<proteinExistence type="inferred from homology"/>
<keyword evidence="4" id="KW-1015">Disulfide bond</keyword>
<dbReference type="InterPro" id="IPR008255">
    <property type="entry name" value="Pyr_nucl-diS_OxRdtase_2_AS"/>
</dbReference>
<evidence type="ECO:0000256" key="3">
    <source>
        <dbReference type="ARBA" id="ARBA00023002"/>
    </source>
</evidence>
<dbReference type="STRING" id="1618369.UV54_C0029G0009"/>
<reference evidence="9 10" key="1">
    <citation type="journal article" date="2015" name="Nature">
        <title>rRNA introns, odd ribosomes, and small enigmatic genomes across a large radiation of phyla.</title>
        <authorList>
            <person name="Brown C.T."/>
            <person name="Hug L.A."/>
            <person name="Thomas B.C."/>
            <person name="Sharon I."/>
            <person name="Castelle C.J."/>
            <person name="Singh A."/>
            <person name="Wilkins M.J."/>
            <person name="Williams K.H."/>
            <person name="Banfield J.F."/>
        </authorList>
    </citation>
    <scope>NUCLEOTIDE SEQUENCE [LARGE SCALE GENOMIC DNA]</scope>
</reference>
<evidence type="ECO:0000259" key="8">
    <source>
        <dbReference type="Pfam" id="PF07992"/>
    </source>
</evidence>
<comment type="similarity">
    <text evidence="6">Belongs to the class-II pyridine nucleotide-disulfide oxidoreductase family.</text>
</comment>
<dbReference type="NCBIfam" id="TIGR01292">
    <property type="entry name" value="TRX_reduct"/>
    <property type="match status" value="1"/>
</dbReference>
<dbReference type="PRINTS" id="PR00368">
    <property type="entry name" value="FADPNR"/>
</dbReference>
<evidence type="ECO:0000256" key="5">
    <source>
        <dbReference type="ARBA" id="ARBA00023284"/>
    </source>
</evidence>
<comment type="catalytic activity">
    <reaction evidence="6">
        <text>[thioredoxin]-dithiol + NADP(+) = [thioredoxin]-disulfide + NADPH + H(+)</text>
        <dbReference type="Rhea" id="RHEA:20345"/>
        <dbReference type="Rhea" id="RHEA-COMP:10698"/>
        <dbReference type="Rhea" id="RHEA-COMP:10700"/>
        <dbReference type="ChEBI" id="CHEBI:15378"/>
        <dbReference type="ChEBI" id="CHEBI:29950"/>
        <dbReference type="ChEBI" id="CHEBI:50058"/>
        <dbReference type="ChEBI" id="CHEBI:57783"/>
        <dbReference type="ChEBI" id="CHEBI:58349"/>
        <dbReference type="EC" id="1.8.1.9"/>
    </reaction>
</comment>
<comment type="caution">
    <text evidence="9">The sequence shown here is derived from an EMBL/GenBank/DDBJ whole genome shotgun (WGS) entry which is preliminary data.</text>
</comment>
<dbReference type="EC" id="1.8.1.9" evidence="6"/>
<dbReference type="PROSITE" id="PS00573">
    <property type="entry name" value="PYRIDINE_REDOX_2"/>
    <property type="match status" value="1"/>
</dbReference>
<dbReference type="SUPFAM" id="SSF51905">
    <property type="entry name" value="FAD/NAD(P)-binding domain"/>
    <property type="match status" value="1"/>
</dbReference>
<evidence type="ECO:0000256" key="7">
    <source>
        <dbReference type="RuleBase" id="RU003881"/>
    </source>
</evidence>
<keyword evidence="5 6" id="KW-0676">Redox-active center</keyword>
<dbReference type="InterPro" id="IPR050097">
    <property type="entry name" value="Ferredoxin-NADP_redctase_2"/>
</dbReference>
<accession>A0A0G1C263</accession>
<name>A0A0G1C263_9BACT</name>
<keyword evidence="3 6" id="KW-0560">Oxidoreductase</keyword>
<organism evidence="9 10">
    <name type="scientific">Candidatus Beckwithbacteria bacterium GW2011_GWA2_43_10</name>
    <dbReference type="NCBI Taxonomy" id="1618369"/>
    <lineage>
        <taxon>Bacteria</taxon>
        <taxon>Candidatus Beckwithiibacteriota</taxon>
    </lineage>
</organism>
<dbReference type="EMBL" id="LCEW01000029">
    <property type="protein sequence ID" value="KKS79750.1"/>
    <property type="molecule type" value="Genomic_DNA"/>
</dbReference>
<dbReference type="PANTHER" id="PTHR48105">
    <property type="entry name" value="THIOREDOXIN REDUCTASE 1-RELATED-RELATED"/>
    <property type="match status" value="1"/>
</dbReference>
<dbReference type="PRINTS" id="PR00469">
    <property type="entry name" value="PNDRDTASEII"/>
</dbReference>
<dbReference type="InterPro" id="IPR036188">
    <property type="entry name" value="FAD/NAD-bd_sf"/>
</dbReference>
<evidence type="ECO:0000313" key="10">
    <source>
        <dbReference type="Proteomes" id="UP000034213"/>
    </source>
</evidence>
<protein>
    <recommendedName>
        <fullName evidence="6">Thioredoxin reductase</fullName>
        <ecNumber evidence="6">1.8.1.9</ecNumber>
    </recommendedName>
</protein>
<dbReference type="Pfam" id="PF07992">
    <property type="entry name" value="Pyr_redox_2"/>
    <property type="match status" value="1"/>
</dbReference>
<keyword evidence="1 6" id="KW-0285">Flavoprotein</keyword>
<feature type="domain" description="FAD/NAD(P)-binding" evidence="8">
    <location>
        <begin position="6"/>
        <end position="298"/>
    </location>
</feature>
<comment type="subunit">
    <text evidence="6">Homodimer.</text>
</comment>
<gene>
    <name evidence="9" type="ORF">UV54_C0029G0009</name>
</gene>
<evidence type="ECO:0000256" key="6">
    <source>
        <dbReference type="RuleBase" id="RU003880"/>
    </source>
</evidence>
<dbReference type="InterPro" id="IPR005982">
    <property type="entry name" value="Thioredox_Rdtase"/>
</dbReference>
<dbReference type="PATRIC" id="fig|1618369.3.peg.427"/>
<dbReference type="GO" id="GO:0004791">
    <property type="term" value="F:thioredoxin-disulfide reductase (NADPH) activity"/>
    <property type="evidence" value="ECO:0007669"/>
    <property type="project" value="UniProtKB-UniRule"/>
</dbReference>
<dbReference type="GO" id="GO:0019430">
    <property type="term" value="P:removal of superoxide radicals"/>
    <property type="evidence" value="ECO:0007669"/>
    <property type="project" value="UniProtKB-UniRule"/>
</dbReference>
<dbReference type="AlphaFoldDB" id="A0A0G1C263"/>
<keyword evidence="2 6" id="KW-0274">FAD</keyword>
<evidence type="ECO:0000256" key="1">
    <source>
        <dbReference type="ARBA" id="ARBA00022630"/>
    </source>
</evidence>
<evidence type="ECO:0000313" key="9">
    <source>
        <dbReference type="EMBL" id="KKS79750.1"/>
    </source>
</evidence>
<comment type="cofactor">
    <cofactor evidence="7">
        <name>FAD</name>
        <dbReference type="ChEBI" id="CHEBI:57692"/>
    </cofactor>
    <text evidence="7">Binds 1 FAD per subunit.</text>
</comment>
<dbReference type="GO" id="GO:0005737">
    <property type="term" value="C:cytoplasm"/>
    <property type="evidence" value="ECO:0007669"/>
    <property type="project" value="InterPro"/>
</dbReference>
<evidence type="ECO:0000256" key="4">
    <source>
        <dbReference type="ARBA" id="ARBA00023157"/>
    </source>
</evidence>
<dbReference type="Gene3D" id="3.50.50.60">
    <property type="entry name" value="FAD/NAD(P)-binding domain"/>
    <property type="match status" value="2"/>
</dbReference>